<dbReference type="InterPro" id="IPR011764">
    <property type="entry name" value="Biotin_carboxylation_dom"/>
</dbReference>
<protein>
    <submittedName>
        <fullName evidence="11">Propionyl-CoA carboxylase alpha chain</fullName>
    </submittedName>
</protein>
<keyword evidence="4 7" id="KW-0067">ATP-binding</keyword>
<dbReference type="Pfam" id="PF00289">
    <property type="entry name" value="Biotin_carb_N"/>
    <property type="match status" value="1"/>
</dbReference>
<keyword evidence="2" id="KW-0436">Ligase</keyword>
<evidence type="ECO:0000256" key="1">
    <source>
        <dbReference type="ARBA" id="ARBA00001953"/>
    </source>
</evidence>
<dbReference type="InterPro" id="IPR005481">
    <property type="entry name" value="BC-like_N"/>
</dbReference>
<dbReference type="InterPro" id="IPR048429">
    <property type="entry name" value="MCC_alpha_BT"/>
</dbReference>
<evidence type="ECO:0000259" key="10">
    <source>
        <dbReference type="PROSITE" id="PS50979"/>
    </source>
</evidence>
<evidence type="ECO:0000256" key="7">
    <source>
        <dbReference type="PROSITE-ProRule" id="PRU00409"/>
    </source>
</evidence>
<dbReference type="SUPFAM" id="SSF52440">
    <property type="entry name" value="PreATP-grasp domain"/>
    <property type="match status" value="1"/>
</dbReference>
<dbReference type="CDD" id="cd06850">
    <property type="entry name" value="biotinyl_domain"/>
    <property type="match status" value="1"/>
</dbReference>
<dbReference type="InterPro" id="IPR011053">
    <property type="entry name" value="Single_hybrid_motif"/>
</dbReference>
<dbReference type="Pfam" id="PF00364">
    <property type="entry name" value="Biotin_lipoyl"/>
    <property type="match status" value="1"/>
</dbReference>
<dbReference type="FunFam" id="2.40.50.100:FF:000003">
    <property type="entry name" value="Acetyl-CoA carboxylase biotin carboxyl carrier protein"/>
    <property type="match status" value="1"/>
</dbReference>
<dbReference type="InterPro" id="IPR005479">
    <property type="entry name" value="CPAse_ATP-bd"/>
</dbReference>
<dbReference type="Pfam" id="PF21139">
    <property type="entry name" value="BT_MCC_alpha"/>
    <property type="match status" value="1"/>
</dbReference>
<evidence type="ECO:0000256" key="3">
    <source>
        <dbReference type="ARBA" id="ARBA00022741"/>
    </source>
</evidence>
<dbReference type="GO" id="GO:0004075">
    <property type="term" value="F:biotin carboxylase activity"/>
    <property type="evidence" value="ECO:0007669"/>
    <property type="project" value="UniProtKB-EC"/>
</dbReference>
<dbReference type="InterPro" id="IPR050856">
    <property type="entry name" value="Biotin_carboxylase_complex"/>
</dbReference>
<evidence type="ECO:0000256" key="2">
    <source>
        <dbReference type="ARBA" id="ARBA00022598"/>
    </source>
</evidence>
<comment type="cofactor">
    <cofactor evidence="1">
        <name>biotin</name>
        <dbReference type="ChEBI" id="CHEBI:57586"/>
    </cofactor>
</comment>
<name>A0A2Y8ZSQ1_9MICO</name>
<evidence type="ECO:0000259" key="8">
    <source>
        <dbReference type="PROSITE" id="PS50968"/>
    </source>
</evidence>
<dbReference type="InterPro" id="IPR000089">
    <property type="entry name" value="Biotin_lipoyl"/>
</dbReference>
<dbReference type="InterPro" id="IPR011054">
    <property type="entry name" value="Rudment_hybrid_motif"/>
</dbReference>
<dbReference type="SUPFAM" id="SSF51246">
    <property type="entry name" value="Rudiment single hybrid motif"/>
    <property type="match status" value="1"/>
</dbReference>
<proteinExistence type="predicted"/>
<comment type="catalytic activity">
    <reaction evidence="6">
        <text>N(6)-biotinyl-L-lysyl-[protein] + hydrogencarbonate + ATP = N(6)-carboxybiotinyl-L-lysyl-[protein] + ADP + phosphate + H(+)</text>
        <dbReference type="Rhea" id="RHEA:13501"/>
        <dbReference type="Rhea" id="RHEA-COMP:10505"/>
        <dbReference type="Rhea" id="RHEA-COMP:10506"/>
        <dbReference type="ChEBI" id="CHEBI:15378"/>
        <dbReference type="ChEBI" id="CHEBI:17544"/>
        <dbReference type="ChEBI" id="CHEBI:30616"/>
        <dbReference type="ChEBI" id="CHEBI:43474"/>
        <dbReference type="ChEBI" id="CHEBI:83144"/>
        <dbReference type="ChEBI" id="CHEBI:83145"/>
        <dbReference type="ChEBI" id="CHEBI:456216"/>
        <dbReference type="EC" id="6.3.4.14"/>
    </reaction>
    <physiologicalReaction direction="left-to-right" evidence="6">
        <dbReference type="Rhea" id="RHEA:13502"/>
    </physiologicalReaction>
</comment>
<dbReference type="PROSITE" id="PS00188">
    <property type="entry name" value="BIOTIN"/>
    <property type="match status" value="1"/>
</dbReference>
<dbReference type="Gene3D" id="3.30.470.20">
    <property type="entry name" value="ATP-grasp fold, B domain"/>
    <property type="match status" value="1"/>
</dbReference>
<evidence type="ECO:0000256" key="6">
    <source>
        <dbReference type="ARBA" id="ARBA00048501"/>
    </source>
</evidence>
<feature type="domain" description="Lipoyl-binding" evidence="8">
    <location>
        <begin position="590"/>
        <end position="664"/>
    </location>
</feature>
<dbReference type="OrthoDB" id="9760256at2"/>
<dbReference type="PROSITE" id="PS50968">
    <property type="entry name" value="BIOTINYL_LIPOYL"/>
    <property type="match status" value="1"/>
</dbReference>
<dbReference type="PANTHER" id="PTHR18866">
    <property type="entry name" value="CARBOXYLASE:PYRUVATE/ACETYL-COA/PROPIONYL-COA CARBOXYLASE"/>
    <property type="match status" value="1"/>
</dbReference>
<feature type="domain" description="Biotin carboxylation" evidence="10">
    <location>
        <begin position="10"/>
        <end position="456"/>
    </location>
</feature>
<dbReference type="Pfam" id="PF02785">
    <property type="entry name" value="Biotin_carb_C"/>
    <property type="match status" value="1"/>
</dbReference>
<dbReference type="InterPro" id="IPR011761">
    <property type="entry name" value="ATP-grasp"/>
</dbReference>
<evidence type="ECO:0000313" key="12">
    <source>
        <dbReference type="Proteomes" id="UP000250028"/>
    </source>
</evidence>
<dbReference type="PANTHER" id="PTHR18866:SF126">
    <property type="entry name" value="BIOTIN CARBOXYLASE"/>
    <property type="match status" value="1"/>
</dbReference>
<dbReference type="SUPFAM" id="SSF56059">
    <property type="entry name" value="Glutathione synthetase ATP-binding domain-like"/>
    <property type="match status" value="1"/>
</dbReference>
<dbReference type="PROSITE" id="PS50975">
    <property type="entry name" value="ATP_GRASP"/>
    <property type="match status" value="1"/>
</dbReference>
<dbReference type="Proteomes" id="UP000250028">
    <property type="component" value="Unassembled WGS sequence"/>
</dbReference>
<dbReference type="PROSITE" id="PS00867">
    <property type="entry name" value="CPSASE_2"/>
    <property type="match status" value="1"/>
</dbReference>
<dbReference type="SMART" id="SM00878">
    <property type="entry name" value="Biotin_carb_C"/>
    <property type="match status" value="1"/>
</dbReference>
<dbReference type="InterPro" id="IPR016185">
    <property type="entry name" value="PreATP-grasp_dom_sf"/>
</dbReference>
<dbReference type="EMBL" id="UESZ01000001">
    <property type="protein sequence ID" value="SSA35380.1"/>
    <property type="molecule type" value="Genomic_DNA"/>
</dbReference>
<keyword evidence="12" id="KW-1185">Reference proteome</keyword>
<dbReference type="InterPro" id="IPR001882">
    <property type="entry name" value="Biotin_BS"/>
</dbReference>
<dbReference type="RefSeq" id="WP_109686605.1">
    <property type="nucleotide sequence ID" value="NZ_QGDN01000001.1"/>
</dbReference>
<dbReference type="Gene3D" id="2.40.50.100">
    <property type="match status" value="1"/>
</dbReference>
<evidence type="ECO:0000313" key="11">
    <source>
        <dbReference type="EMBL" id="SSA35380.1"/>
    </source>
</evidence>
<evidence type="ECO:0000256" key="4">
    <source>
        <dbReference type="ARBA" id="ARBA00022840"/>
    </source>
</evidence>
<dbReference type="PROSITE" id="PS50979">
    <property type="entry name" value="BC"/>
    <property type="match status" value="1"/>
</dbReference>
<keyword evidence="5" id="KW-0092">Biotin</keyword>
<evidence type="ECO:0000256" key="5">
    <source>
        <dbReference type="ARBA" id="ARBA00023267"/>
    </source>
</evidence>
<dbReference type="InterPro" id="IPR005482">
    <property type="entry name" value="Biotin_COase_C"/>
</dbReference>
<dbReference type="GO" id="GO:0046872">
    <property type="term" value="F:metal ion binding"/>
    <property type="evidence" value="ECO:0007669"/>
    <property type="project" value="InterPro"/>
</dbReference>
<organism evidence="11 12">
    <name type="scientific">Branchiibius hedensis</name>
    <dbReference type="NCBI Taxonomy" id="672460"/>
    <lineage>
        <taxon>Bacteria</taxon>
        <taxon>Bacillati</taxon>
        <taxon>Actinomycetota</taxon>
        <taxon>Actinomycetes</taxon>
        <taxon>Micrococcales</taxon>
        <taxon>Dermacoccaceae</taxon>
        <taxon>Branchiibius</taxon>
    </lineage>
</organism>
<dbReference type="Pfam" id="PF02786">
    <property type="entry name" value="CPSase_L_D2"/>
    <property type="match status" value="1"/>
</dbReference>
<dbReference type="FunFam" id="3.40.50.20:FF:000010">
    <property type="entry name" value="Propionyl-CoA carboxylase subunit alpha"/>
    <property type="match status" value="1"/>
</dbReference>
<dbReference type="GO" id="GO:0005524">
    <property type="term" value="F:ATP binding"/>
    <property type="evidence" value="ECO:0007669"/>
    <property type="project" value="UniProtKB-UniRule"/>
</dbReference>
<evidence type="ECO:0000259" key="9">
    <source>
        <dbReference type="PROSITE" id="PS50975"/>
    </source>
</evidence>
<accession>A0A2Y8ZSQ1</accession>
<sequence length="666" mass="71254">MYSPTIKTAPIGRVLVANRGEIARRVFRTCRDRGIDTVAVFSDADRDAAFVREADRAVHLPGSAPADTYLRGDLIIAAALTSGAHAIHPGYGFLSENADFAQSVLDAGLVWLGPPPAAIAAMGLKIESKAMMADAGVPVLTRLQPDAVTEKDLPVLIKASAGGGGRGMRVVRFLADLPGEIETAAREAKSAFGDETVFCERYVETGRHIEVQIMADTHGTVWAVGERECSIQRRHQKVFEEAPAPLVERVGPGMRDRLYDAARAAAKAVDYVGAGTVEFLADHDGEFFFLEMNTRLQVEHPVTENVTGLDLVGLQLDVATGLPLSGAEPTMRGWSIEARLYAEDPAADWQPQSGTMSGFVVPGVTEQFTLTPQRGIRLDSGTEAGDTIGVHYDPMLAKVIATAPTRPEACRLLAKTLQDSVIEGVVTNRDLLVGVLRDPEFLSGEFDTGYFNTHDPAELTRAQRISPPLAAVVAAVADAARERATATVDADLPSGWRNVVSAAQNRTYLHDEDEIAVGYRFTRDGVVVTTPALDELRIVSVAPDRVEVEQAGLRTRYRVGRSSVRDEQRVHVQGPDGSLTLGVVPRFVDPSTLATPGSLVAPMPGVVSRVAVSEGDTVTQGQPLLWLEAMKMEHAVLATADGVVTQLVAQGTQVEPGAVLAVVSDE</sequence>
<dbReference type="SUPFAM" id="SSF51230">
    <property type="entry name" value="Single hybrid motif"/>
    <property type="match status" value="1"/>
</dbReference>
<reference evidence="12" key="1">
    <citation type="submission" date="2016-10" db="EMBL/GenBank/DDBJ databases">
        <authorList>
            <person name="Varghese N."/>
            <person name="Submissions S."/>
        </authorList>
    </citation>
    <scope>NUCLEOTIDE SEQUENCE [LARGE SCALE GENOMIC DNA]</scope>
    <source>
        <strain evidence="12">DSM 22951</strain>
    </source>
</reference>
<keyword evidence="3 7" id="KW-0547">Nucleotide-binding</keyword>
<dbReference type="AlphaFoldDB" id="A0A2Y8ZSQ1"/>
<gene>
    <name evidence="11" type="ORF">SAMN04489750_2734</name>
</gene>
<feature type="domain" description="ATP-grasp" evidence="9">
    <location>
        <begin position="116"/>
        <end position="320"/>
    </location>
</feature>